<dbReference type="GO" id="GO:0005886">
    <property type="term" value="C:plasma membrane"/>
    <property type="evidence" value="ECO:0007669"/>
    <property type="project" value="TreeGrafter"/>
</dbReference>
<dbReference type="Pfam" id="PF12729">
    <property type="entry name" value="4HB_MCP_1"/>
    <property type="match status" value="1"/>
</dbReference>
<keyword evidence="2" id="KW-0488">Methylation</keyword>
<dbReference type="InterPro" id="IPR047347">
    <property type="entry name" value="YvaQ-like_sensor"/>
</dbReference>
<feature type="domain" description="HAMP" evidence="7">
    <location>
        <begin position="211"/>
        <end position="263"/>
    </location>
</feature>
<gene>
    <name evidence="8" type="ORF">H9L24_12980</name>
</gene>
<dbReference type="GO" id="GO:0007165">
    <property type="term" value="P:signal transduction"/>
    <property type="evidence" value="ECO:0007669"/>
    <property type="project" value="UniProtKB-KW"/>
</dbReference>
<dbReference type="GO" id="GO:0006935">
    <property type="term" value="P:chemotaxis"/>
    <property type="evidence" value="ECO:0007669"/>
    <property type="project" value="InterPro"/>
</dbReference>
<sequence length="536" mass="56438">MTFSNLKVGLRLGLAFGAILCITTAIALAGMWRIAALQEASEHVATQEIEQQTLVEDWASNIRLNWVRTEAALKAIDRAYVEQLDADMAATTKDTERKLERITALVQDAQGQTLLAAIDKARKTYGDRRELIQQAHRGGEPDVAGMVDRDLRPLAQQYIQALDHLRAHMATQLEASQRDSAALARTSQWLLGLAALAVVVLGALVSWQTTRSITLPVRQGVRAAEGIAQGNLTMRISTRRQDEAGQLLQALAAMQGRLAAIVTDVRRNAEGVATASAQIASGNSDLSARTESQASALQQTAASMEQLGSTVRQNADNARQANQLAMSASTVAVQGGEVVSQVVDTMRGINDSSRKIADIIGVIDGIAFQTNILALNAAVEAARAGEQGRGFAVVAGEVRSLAQRSAEAAKEIKGLITASVERVEQGTQLVDKAGETMTEVVTAIRRVTDIMGEISAASSEQSAGVSQVGEAITQMDNTTQQNAALVEQSAAAANSLQAQASQLVSTVAVFTLGGAGEVPPPATAALPQGSARLLPA</sequence>
<dbReference type="Pfam" id="PF00015">
    <property type="entry name" value="MCPsignal"/>
    <property type="match status" value="1"/>
</dbReference>
<dbReference type="InterPro" id="IPR003660">
    <property type="entry name" value="HAMP_dom"/>
</dbReference>
<feature type="transmembrane region" description="Helical" evidence="5">
    <location>
        <begin position="12"/>
        <end position="32"/>
    </location>
</feature>
<dbReference type="PANTHER" id="PTHR43531:SF14">
    <property type="entry name" value="METHYL-ACCEPTING CHEMOTAXIS PROTEIN I-RELATED"/>
    <property type="match status" value="1"/>
</dbReference>
<dbReference type="CDD" id="cd06225">
    <property type="entry name" value="HAMP"/>
    <property type="match status" value="1"/>
</dbReference>
<dbReference type="FunFam" id="1.10.287.950:FF:000001">
    <property type="entry name" value="Methyl-accepting chemotaxis sensory transducer"/>
    <property type="match status" value="1"/>
</dbReference>
<evidence type="ECO:0000256" key="4">
    <source>
        <dbReference type="PROSITE-ProRule" id="PRU00284"/>
    </source>
</evidence>
<accession>A0A7H0HBV8</accession>
<dbReference type="PROSITE" id="PS50111">
    <property type="entry name" value="CHEMOTAXIS_TRANSDUC_2"/>
    <property type="match status" value="1"/>
</dbReference>
<evidence type="ECO:0000259" key="7">
    <source>
        <dbReference type="PROSITE" id="PS50885"/>
    </source>
</evidence>
<comment type="subcellular location">
    <subcellularLocation>
        <location evidence="1">Membrane</location>
    </subcellularLocation>
</comment>
<dbReference type="InterPro" id="IPR004089">
    <property type="entry name" value="MCPsignal_dom"/>
</dbReference>
<dbReference type="CDD" id="cd11386">
    <property type="entry name" value="MCP_signal"/>
    <property type="match status" value="1"/>
</dbReference>
<evidence type="ECO:0000256" key="5">
    <source>
        <dbReference type="SAM" id="Phobius"/>
    </source>
</evidence>
<dbReference type="Proteomes" id="UP000516057">
    <property type="component" value="Chromosome"/>
</dbReference>
<dbReference type="EMBL" id="CP060790">
    <property type="protein sequence ID" value="QNP58024.1"/>
    <property type="molecule type" value="Genomic_DNA"/>
</dbReference>
<evidence type="ECO:0000256" key="1">
    <source>
        <dbReference type="ARBA" id="ARBA00004370"/>
    </source>
</evidence>
<evidence type="ECO:0000256" key="2">
    <source>
        <dbReference type="ARBA" id="ARBA00022481"/>
    </source>
</evidence>
<dbReference type="AlphaFoldDB" id="A0A7H0HBV8"/>
<dbReference type="SMART" id="SM00283">
    <property type="entry name" value="MA"/>
    <property type="match status" value="1"/>
</dbReference>
<keyword evidence="5" id="KW-1133">Transmembrane helix</keyword>
<dbReference type="RefSeq" id="WP_187735019.1">
    <property type="nucleotide sequence ID" value="NZ_CP060790.1"/>
</dbReference>
<feature type="transmembrane region" description="Helical" evidence="5">
    <location>
        <begin position="189"/>
        <end position="207"/>
    </location>
</feature>
<dbReference type="KEGG" id="amon:H9L24_12980"/>
<keyword evidence="9" id="KW-1185">Reference proteome</keyword>
<dbReference type="InterPro" id="IPR024478">
    <property type="entry name" value="HlyB_4HB_MCP"/>
</dbReference>
<keyword evidence="5" id="KW-0472">Membrane</keyword>
<dbReference type="GO" id="GO:0004888">
    <property type="term" value="F:transmembrane signaling receptor activity"/>
    <property type="evidence" value="ECO:0007669"/>
    <property type="project" value="InterPro"/>
</dbReference>
<keyword evidence="4" id="KW-0807">Transducer</keyword>
<dbReference type="PROSITE" id="PS50885">
    <property type="entry name" value="HAMP"/>
    <property type="match status" value="1"/>
</dbReference>
<keyword evidence="5" id="KW-0812">Transmembrane</keyword>
<evidence type="ECO:0000256" key="3">
    <source>
        <dbReference type="ARBA" id="ARBA00029447"/>
    </source>
</evidence>
<dbReference type="Pfam" id="PF00672">
    <property type="entry name" value="HAMP"/>
    <property type="match status" value="1"/>
</dbReference>
<dbReference type="InterPro" id="IPR004090">
    <property type="entry name" value="Chemotax_Me-accpt_rcpt"/>
</dbReference>
<comment type="similarity">
    <text evidence="3">Belongs to the methyl-accepting chemotaxis (MCP) protein family.</text>
</comment>
<evidence type="ECO:0000313" key="9">
    <source>
        <dbReference type="Proteomes" id="UP000516057"/>
    </source>
</evidence>
<dbReference type="SMART" id="SM00304">
    <property type="entry name" value="HAMP"/>
    <property type="match status" value="1"/>
</dbReference>
<feature type="domain" description="Methyl-accepting transducer" evidence="6">
    <location>
        <begin position="268"/>
        <end position="497"/>
    </location>
</feature>
<proteinExistence type="inferred from homology"/>
<dbReference type="Gene3D" id="1.10.287.950">
    <property type="entry name" value="Methyl-accepting chemotaxis protein"/>
    <property type="match status" value="1"/>
</dbReference>
<dbReference type="PANTHER" id="PTHR43531">
    <property type="entry name" value="PROTEIN ICFG"/>
    <property type="match status" value="1"/>
</dbReference>
<name>A0A7H0HBV8_9BURK</name>
<organism evidence="8 9">
    <name type="scientific">Paenacidovorax monticola</name>
    <dbReference type="NCBI Taxonomy" id="1926868"/>
    <lineage>
        <taxon>Bacteria</taxon>
        <taxon>Pseudomonadati</taxon>
        <taxon>Pseudomonadota</taxon>
        <taxon>Betaproteobacteria</taxon>
        <taxon>Burkholderiales</taxon>
        <taxon>Comamonadaceae</taxon>
        <taxon>Paenacidovorax</taxon>
    </lineage>
</organism>
<dbReference type="SUPFAM" id="SSF58104">
    <property type="entry name" value="Methyl-accepting chemotaxis protein (MCP) signaling domain"/>
    <property type="match status" value="1"/>
</dbReference>
<dbReference type="InterPro" id="IPR051310">
    <property type="entry name" value="MCP_chemotaxis"/>
</dbReference>
<evidence type="ECO:0000313" key="8">
    <source>
        <dbReference type="EMBL" id="QNP58024.1"/>
    </source>
</evidence>
<evidence type="ECO:0000259" key="6">
    <source>
        <dbReference type="PROSITE" id="PS50111"/>
    </source>
</evidence>
<dbReference type="PRINTS" id="PR00260">
    <property type="entry name" value="CHEMTRNSDUCR"/>
</dbReference>
<reference evidence="8 9" key="1">
    <citation type="submission" date="2020-08" db="EMBL/GenBank/DDBJ databases">
        <title>Genome sequence of Acidovorax monticola KACC 19171T.</title>
        <authorList>
            <person name="Hyun D.-W."/>
            <person name="Bae J.-W."/>
        </authorList>
    </citation>
    <scope>NUCLEOTIDE SEQUENCE [LARGE SCALE GENOMIC DNA]</scope>
    <source>
        <strain evidence="8 9">KACC 19171</strain>
    </source>
</reference>
<protein>
    <submittedName>
        <fullName evidence="8">MCP four helix bundle domain-containing protein</fullName>
    </submittedName>
</protein>
<dbReference type="CDD" id="cd19411">
    <property type="entry name" value="MCP2201-like_sensor"/>
    <property type="match status" value="1"/>
</dbReference>